<name>A0A1M5F2E1_9THEO</name>
<feature type="transmembrane region" description="Helical" evidence="1">
    <location>
        <begin position="7"/>
        <end position="25"/>
    </location>
</feature>
<dbReference type="RefSeq" id="WP_084111336.1">
    <property type="nucleotide sequence ID" value="NZ_FQVH01000053.1"/>
</dbReference>
<protein>
    <submittedName>
        <fullName evidence="4">Beta-lactamase class A</fullName>
    </submittedName>
</protein>
<dbReference type="GO" id="GO:0030655">
    <property type="term" value="P:beta-lactam antibiotic catabolic process"/>
    <property type="evidence" value="ECO:0007669"/>
    <property type="project" value="InterPro"/>
</dbReference>
<keyword evidence="5" id="KW-1185">Reference proteome</keyword>
<accession>A0A1M5F2E1</accession>
<dbReference type="STRING" id="1121256.SAMN02746089_02671"/>
<feature type="domain" description="Putative amidase" evidence="2">
    <location>
        <begin position="497"/>
        <end position="657"/>
    </location>
</feature>
<keyword evidence="1" id="KW-0472">Membrane</keyword>
<dbReference type="GO" id="GO:0008800">
    <property type="term" value="F:beta-lactamase activity"/>
    <property type="evidence" value="ECO:0007669"/>
    <property type="project" value="InterPro"/>
</dbReference>
<dbReference type="Proteomes" id="UP000184088">
    <property type="component" value="Unassembled WGS sequence"/>
</dbReference>
<evidence type="ECO:0000259" key="3">
    <source>
        <dbReference type="Pfam" id="PF13354"/>
    </source>
</evidence>
<dbReference type="Pfam" id="PF13354">
    <property type="entry name" value="Beta-lactamase2"/>
    <property type="match status" value="1"/>
</dbReference>
<sequence>MLLHNRVLLSITITIICILVAFFIIRIPANTNNAITSVKIETQTEQTYKISKPDYEPLKQKIAEYISANKLSAGIYFKDITTNTTFGINEDKMFVAASTIKVPIMLYLYTLAAEKKVDLNTKIAYDREKDFESGAGILEYIAKQGDKYSLRTLANQAITTSDNIANRMIMRYLGKENIIKFMKDLGGQTVYPGGKNITTAKDLVTYMEAVIAFSKANPELGETFLNDMAHTVYNAGIPALLPDKLFIPHKEGDLDDVANDFGIVYCQRPYILAILTNKNKNADTGFKHIANISKIIYDYQVNTGLNASNSGIKYVFNPITPDNQDISNIIAPELKNLFDIKAKALMGSDGKKLKDFFDLSSTYGKYAYEHELRRIHYVTSWSKNRNIRFTDIYTDFRIIFSERKSDSIWIYAVETMNARYDYNDDAENFFGIGIRHAIQMVQKGEKWLIKKDWYTDPLDEDTVVQDVTPASGLYIESDVLPKILKTNDNIKAKGYIYNREKAVKYADLYNGGAYLTEKKHRYNQKYPDYTGIGGDCTNFVSQCLGDPEEGGGLPQDYIWFFDGKAGSKAWVQADSLANYLLYSGKGSLIARGRFNEVQNHLKSLMPGDLIAYEEKNDVVHFAIITGFNSKSIPVVNSHTSDRYHVPWDLGWDKNTVFWLIHING</sequence>
<dbReference type="PANTHER" id="PTHR40032">
    <property type="entry name" value="EXPORTED PROTEIN-RELATED"/>
    <property type="match status" value="1"/>
</dbReference>
<proteinExistence type="predicted"/>
<dbReference type="InterPro" id="IPR012338">
    <property type="entry name" value="Beta-lactam/transpept-like"/>
</dbReference>
<dbReference type="InterPro" id="IPR024301">
    <property type="entry name" value="Amidase_6"/>
</dbReference>
<evidence type="ECO:0000313" key="4">
    <source>
        <dbReference type="EMBL" id="SHF85627.1"/>
    </source>
</evidence>
<dbReference type="InterPro" id="IPR045155">
    <property type="entry name" value="Beta-lactam_cat"/>
</dbReference>
<evidence type="ECO:0000313" key="5">
    <source>
        <dbReference type="Proteomes" id="UP000184088"/>
    </source>
</evidence>
<dbReference type="PANTHER" id="PTHR40032:SF1">
    <property type="entry name" value="EXPORTED PROTEIN"/>
    <property type="match status" value="1"/>
</dbReference>
<evidence type="ECO:0000259" key="2">
    <source>
        <dbReference type="Pfam" id="PF12671"/>
    </source>
</evidence>
<reference evidence="4 5" key="1">
    <citation type="submission" date="2016-11" db="EMBL/GenBank/DDBJ databases">
        <authorList>
            <person name="Jaros S."/>
            <person name="Januszkiewicz K."/>
            <person name="Wedrychowicz H."/>
        </authorList>
    </citation>
    <scope>NUCLEOTIDE SEQUENCE [LARGE SCALE GENOMIC DNA]</scope>
    <source>
        <strain evidence="4 5">DSM 17918</strain>
    </source>
</reference>
<organism evidence="4 5">
    <name type="scientific">Caldanaerobius fijiensis DSM 17918</name>
    <dbReference type="NCBI Taxonomy" id="1121256"/>
    <lineage>
        <taxon>Bacteria</taxon>
        <taxon>Bacillati</taxon>
        <taxon>Bacillota</taxon>
        <taxon>Clostridia</taxon>
        <taxon>Thermoanaerobacterales</taxon>
        <taxon>Thermoanaerobacteraceae</taxon>
        <taxon>Caldanaerobius</taxon>
    </lineage>
</organism>
<keyword evidence="1" id="KW-1133">Transmembrane helix</keyword>
<dbReference type="EMBL" id="FQVH01000053">
    <property type="protein sequence ID" value="SHF85627.1"/>
    <property type="molecule type" value="Genomic_DNA"/>
</dbReference>
<evidence type="ECO:0000256" key="1">
    <source>
        <dbReference type="SAM" id="Phobius"/>
    </source>
</evidence>
<gene>
    <name evidence="4" type="ORF">SAMN02746089_02671</name>
</gene>
<keyword evidence="1" id="KW-0812">Transmembrane</keyword>
<dbReference type="Pfam" id="PF12671">
    <property type="entry name" value="Amidase_6"/>
    <property type="match status" value="1"/>
</dbReference>
<dbReference type="Gene3D" id="3.40.710.10">
    <property type="entry name" value="DD-peptidase/beta-lactamase superfamily"/>
    <property type="match status" value="1"/>
</dbReference>
<dbReference type="OrthoDB" id="2194542at2"/>
<dbReference type="SUPFAM" id="SSF56601">
    <property type="entry name" value="beta-lactamase/transpeptidase-like"/>
    <property type="match status" value="1"/>
</dbReference>
<feature type="domain" description="Beta-lactamase class A catalytic" evidence="3">
    <location>
        <begin position="74"/>
        <end position="276"/>
    </location>
</feature>
<dbReference type="AlphaFoldDB" id="A0A1M5F2E1"/>